<evidence type="ECO:0000313" key="5">
    <source>
        <dbReference type="Proteomes" id="UP000321814"/>
    </source>
</evidence>
<dbReference type="Gene3D" id="3.40.50.1820">
    <property type="entry name" value="alpha/beta hydrolase"/>
    <property type="match status" value="1"/>
</dbReference>
<dbReference type="AlphaFoldDB" id="A0A5C8LVJ8"/>
<reference evidence="4 5" key="1">
    <citation type="submission" date="2019-08" db="EMBL/GenBank/DDBJ databases">
        <title>Draft genome analysis of Rheinheimera tangshanensis isolated from the roots of fresh rice plants (Oryza sativa).</title>
        <authorList>
            <person name="Yu Q."/>
            <person name="Qi Y."/>
            <person name="Zhang H."/>
            <person name="Pu J."/>
        </authorList>
    </citation>
    <scope>NUCLEOTIDE SEQUENCE [LARGE SCALE GENOMIC DNA]</scope>
    <source>
        <strain evidence="4 5">JA3-B52</strain>
    </source>
</reference>
<dbReference type="InterPro" id="IPR029058">
    <property type="entry name" value="AB_hydrolase_fold"/>
</dbReference>
<dbReference type="GO" id="GO:0003847">
    <property type="term" value="F:1-alkyl-2-acetylglycerophosphocholine esterase activity"/>
    <property type="evidence" value="ECO:0007669"/>
    <property type="project" value="TreeGrafter"/>
</dbReference>
<sequence length="462" mass="50734">MAINTNTTDKRIRNRPYLPALKQQKLALGWLLFALPLSIYANTEVAATRAVDAPEQLYPPLTTDVLPELASTGSYAVGVKTVTIVDPARFDPASQTMKARPLTLEIWYPATEDTTQQKTSYLNQSRSGARFALQAAALRDVPVRKGDKKYPLVVLSHGYTGYRTIMFYLGEHLASHGYIVAAIDHTDSTNAEIDMKTAPFAGFLSTLLNRSRDQQFVLEQLRHSPELTESQLDGAKAAVIGYSMGGFGALNTIGACYDFNAQTTAAFTGLKEPSQISALQKLLNSCAGGHYEKTQPDSSWQAAIAVAPWGGQHQLFSSTSLAALKVPVLYVAGDLDDISGYDGIRSLYQKTGSSNKYLLTYHNARHNIAPHPAPAKASANELDIGHYYEPAWSTRTLNEINKHFALAMFDCHLKKIQARCAYLDLPASPDQRPVDGKTPDTWRGFDPRYATGMSWLQKTAKP</sequence>
<dbReference type="GO" id="GO:0016042">
    <property type="term" value="P:lipid catabolic process"/>
    <property type="evidence" value="ECO:0007669"/>
    <property type="project" value="UniProtKB-KW"/>
</dbReference>
<name>A0A5C8LVJ8_9GAMM</name>
<organism evidence="4 5">
    <name type="scientific">Rheinheimera tangshanensis</name>
    <dbReference type="NCBI Taxonomy" id="400153"/>
    <lineage>
        <taxon>Bacteria</taxon>
        <taxon>Pseudomonadati</taxon>
        <taxon>Pseudomonadota</taxon>
        <taxon>Gammaproteobacteria</taxon>
        <taxon>Chromatiales</taxon>
        <taxon>Chromatiaceae</taxon>
        <taxon>Rheinheimera</taxon>
    </lineage>
</organism>
<dbReference type="SUPFAM" id="SSF53474">
    <property type="entry name" value="alpha/beta-Hydrolases"/>
    <property type="match status" value="1"/>
</dbReference>
<dbReference type="RefSeq" id="WP_147904117.1">
    <property type="nucleotide sequence ID" value="NZ_BAAAGC010000007.1"/>
</dbReference>
<comment type="caution">
    <text evidence="4">The sequence shown here is derived from an EMBL/GenBank/DDBJ whole genome shotgun (WGS) entry which is preliminary data.</text>
</comment>
<keyword evidence="3" id="KW-0443">Lipid metabolism</keyword>
<evidence type="ECO:0000313" key="4">
    <source>
        <dbReference type="EMBL" id="TXK81286.1"/>
    </source>
</evidence>
<gene>
    <name evidence="4" type="ORF">FU839_09235</name>
</gene>
<keyword evidence="2" id="KW-0442">Lipid degradation</keyword>
<dbReference type="PANTHER" id="PTHR10272:SF0">
    <property type="entry name" value="PLATELET-ACTIVATING FACTOR ACETYLHYDROLASE"/>
    <property type="match status" value="1"/>
</dbReference>
<dbReference type="EMBL" id="VRLR01000004">
    <property type="protein sequence ID" value="TXK81286.1"/>
    <property type="molecule type" value="Genomic_DNA"/>
</dbReference>
<keyword evidence="1 4" id="KW-0378">Hydrolase</keyword>
<proteinExistence type="predicted"/>
<keyword evidence="5" id="KW-1185">Reference proteome</keyword>
<dbReference type="OrthoDB" id="9814760at2"/>
<dbReference type="PANTHER" id="PTHR10272">
    <property type="entry name" value="PLATELET-ACTIVATING FACTOR ACETYLHYDROLASE"/>
    <property type="match status" value="1"/>
</dbReference>
<evidence type="ECO:0000256" key="2">
    <source>
        <dbReference type="ARBA" id="ARBA00022963"/>
    </source>
</evidence>
<dbReference type="Proteomes" id="UP000321814">
    <property type="component" value="Unassembled WGS sequence"/>
</dbReference>
<protein>
    <submittedName>
        <fullName evidence="4">Acetylhydrolase</fullName>
    </submittedName>
</protein>
<evidence type="ECO:0000256" key="1">
    <source>
        <dbReference type="ARBA" id="ARBA00022801"/>
    </source>
</evidence>
<evidence type="ECO:0000256" key="3">
    <source>
        <dbReference type="ARBA" id="ARBA00023098"/>
    </source>
</evidence>
<accession>A0A5C8LVJ8</accession>
<dbReference type="Pfam" id="PF03403">
    <property type="entry name" value="PAF-AH_p_II"/>
    <property type="match status" value="1"/>
</dbReference>